<comment type="caution">
    <text evidence="3">The sequence shown here is derived from an EMBL/GenBank/DDBJ whole genome shotgun (WGS) entry which is preliminary data.</text>
</comment>
<dbReference type="RefSeq" id="WP_183367463.1">
    <property type="nucleotide sequence ID" value="NZ_JACIEZ010000008.1"/>
</dbReference>
<gene>
    <name evidence="3" type="ORF">GGR23_003392</name>
</gene>
<organism evidence="3 4">
    <name type="scientific">Gellertiella hungarica</name>
    <dbReference type="NCBI Taxonomy" id="1572859"/>
    <lineage>
        <taxon>Bacteria</taxon>
        <taxon>Pseudomonadati</taxon>
        <taxon>Pseudomonadota</taxon>
        <taxon>Alphaproteobacteria</taxon>
        <taxon>Hyphomicrobiales</taxon>
        <taxon>Rhizobiaceae</taxon>
        <taxon>Gellertiella</taxon>
    </lineage>
</organism>
<dbReference type="AlphaFoldDB" id="A0A7W6J7J4"/>
<proteinExistence type="predicted"/>
<evidence type="ECO:0000313" key="4">
    <source>
        <dbReference type="Proteomes" id="UP000528286"/>
    </source>
</evidence>
<accession>A0A7W6J7J4</accession>
<reference evidence="3 4" key="1">
    <citation type="submission" date="2020-08" db="EMBL/GenBank/DDBJ databases">
        <title>Genomic Encyclopedia of Type Strains, Phase IV (KMG-IV): sequencing the most valuable type-strain genomes for metagenomic binning, comparative biology and taxonomic classification.</title>
        <authorList>
            <person name="Goeker M."/>
        </authorList>
    </citation>
    <scope>NUCLEOTIDE SEQUENCE [LARGE SCALE GENOMIC DNA]</scope>
    <source>
        <strain evidence="3 4">DSM 29853</strain>
    </source>
</reference>
<name>A0A7W6J7J4_9HYPH</name>
<evidence type="ECO:0000256" key="1">
    <source>
        <dbReference type="SAM" id="MobiDB-lite"/>
    </source>
</evidence>
<dbReference type="Pfam" id="PF04972">
    <property type="entry name" value="BON"/>
    <property type="match status" value="1"/>
</dbReference>
<dbReference type="EMBL" id="JACIEZ010000008">
    <property type="protein sequence ID" value="MBB4066177.1"/>
    <property type="molecule type" value="Genomic_DNA"/>
</dbReference>
<dbReference type="PROSITE" id="PS50914">
    <property type="entry name" value="BON"/>
    <property type="match status" value="1"/>
</dbReference>
<feature type="domain" description="BON" evidence="2">
    <location>
        <begin position="25"/>
        <end position="92"/>
    </location>
</feature>
<feature type="compositionally biased region" description="Basic and acidic residues" evidence="1">
    <location>
        <begin position="1"/>
        <end position="12"/>
    </location>
</feature>
<evidence type="ECO:0000259" key="2">
    <source>
        <dbReference type="PROSITE" id="PS50914"/>
    </source>
</evidence>
<feature type="region of interest" description="Disordered" evidence="1">
    <location>
        <begin position="1"/>
        <end position="21"/>
    </location>
</feature>
<evidence type="ECO:0000313" key="3">
    <source>
        <dbReference type="EMBL" id="MBB4066177.1"/>
    </source>
</evidence>
<sequence length="92" mass="9927">MIFKERRFHQSEPEDEGVLPRATSDAAALEAEGADFLASLAELDVTQVSLVVADGRFVLSGFVNSAAEAERAEFALREAFEGVDVDNRLAIA</sequence>
<dbReference type="Gene3D" id="3.30.1340.30">
    <property type="match status" value="1"/>
</dbReference>
<dbReference type="Proteomes" id="UP000528286">
    <property type="component" value="Unassembled WGS sequence"/>
</dbReference>
<keyword evidence="4" id="KW-1185">Reference proteome</keyword>
<dbReference type="InterPro" id="IPR007055">
    <property type="entry name" value="BON_dom"/>
</dbReference>
<protein>
    <submittedName>
        <fullName evidence="3">Osmotically-inducible protein OsmY</fullName>
    </submittedName>
</protein>